<keyword evidence="4" id="KW-1185">Reference proteome</keyword>
<gene>
    <name evidence="3" type="ORF">GCM10007147_39990</name>
</gene>
<organism evidence="3 4">
    <name type="scientific">Nocardiopsis kunsanensis</name>
    <dbReference type="NCBI Taxonomy" id="141693"/>
    <lineage>
        <taxon>Bacteria</taxon>
        <taxon>Bacillati</taxon>
        <taxon>Actinomycetota</taxon>
        <taxon>Actinomycetes</taxon>
        <taxon>Streptosporangiales</taxon>
        <taxon>Nocardiopsidaceae</taxon>
        <taxon>Nocardiopsis</taxon>
    </lineage>
</organism>
<sequence>MSLSSLFSLFFPHLTGLRIADAHRSGRTVRIIASTTTRTATCPTCATPSARVHSRYQRRLADTPISAQETLIHLHVRRFFCDQDACRQKIFAEQIPGLTRHHARRTPHLSELLTHLAMALGGRAGARLTGHLAAAVSRTSLLRLIRDSTHTLQGVPRVLGVDDFALRKGHIYGTLLVDVETRRPVDLLEERTAQALQAWLADHPGVEVICRDRASAYADGARRGAPDAVQVADRWHMWNNLGHAVEKVAARYRTRFTCPNPTRQEQQEDRPGGETVQPPPPGRGGRIAKRTRSRHGRVHQLRRQGQAVMEIARELDLARNTVRRFVRVRDPEELLGRDGTGKRPKAIAPFEHYLRQRFTEGCRNASVLWVELKEQGYGGSYASVRDAVRPWRSQHPPPCPPLRAPTVRQVTAWIMTNPDHLEEDQRTGLKQALADCSELELLSGLVQDFATIMTRREGHRLDTWMERASRSAIAELGSFAAGLGRDRDAAIAGLSLPYSSGVVEGHVNRLKMLKRQMYGRAKPDLLRKRVLAA</sequence>
<dbReference type="PANTHER" id="PTHR33498">
    <property type="entry name" value="TRANSPOSASE FOR INSERTION SEQUENCE ELEMENT IS1557"/>
    <property type="match status" value="1"/>
</dbReference>
<protein>
    <submittedName>
        <fullName evidence="3">Transposase</fullName>
    </submittedName>
</protein>
<name>A0A918XJB6_9ACTN</name>
<dbReference type="PANTHER" id="PTHR33498:SF1">
    <property type="entry name" value="TRANSPOSASE FOR INSERTION SEQUENCE ELEMENT IS1557"/>
    <property type="match status" value="1"/>
</dbReference>
<feature type="domain" description="HTH IS21-type" evidence="2">
    <location>
        <begin position="293"/>
        <end position="358"/>
    </location>
</feature>
<dbReference type="Proteomes" id="UP000654947">
    <property type="component" value="Unassembled WGS sequence"/>
</dbReference>
<dbReference type="InterPro" id="IPR017894">
    <property type="entry name" value="HTH_IS21_transposase_type"/>
</dbReference>
<reference evidence="3 4" key="1">
    <citation type="journal article" date="2014" name="Int. J. Syst. Evol. Microbiol.">
        <title>Complete genome sequence of Corynebacterium casei LMG S-19264T (=DSM 44701T), isolated from a smear-ripened cheese.</title>
        <authorList>
            <consortium name="US DOE Joint Genome Institute (JGI-PGF)"/>
            <person name="Walter F."/>
            <person name="Albersmeier A."/>
            <person name="Kalinowski J."/>
            <person name="Ruckert C."/>
        </authorList>
    </citation>
    <scope>NUCLEOTIDE SEQUENCE [LARGE SCALE GENOMIC DNA]</scope>
    <source>
        <strain evidence="3 4">KCTC 19473</strain>
    </source>
</reference>
<dbReference type="NCBIfam" id="NF033550">
    <property type="entry name" value="transpos_ISL3"/>
    <property type="match status" value="1"/>
</dbReference>
<dbReference type="RefSeq" id="WP_193518487.1">
    <property type="nucleotide sequence ID" value="NZ_BMXL01000030.1"/>
</dbReference>
<evidence type="ECO:0000259" key="2">
    <source>
        <dbReference type="PROSITE" id="PS50531"/>
    </source>
</evidence>
<dbReference type="PROSITE" id="PS50531">
    <property type="entry name" value="HTH_IS21"/>
    <property type="match status" value="1"/>
</dbReference>
<feature type="region of interest" description="Disordered" evidence="1">
    <location>
        <begin position="258"/>
        <end position="298"/>
    </location>
</feature>
<dbReference type="InterPro" id="IPR002560">
    <property type="entry name" value="Transposase_DDE"/>
</dbReference>
<dbReference type="Pfam" id="PF14690">
    <property type="entry name" value="Zn_ribbon_ISL3"/>
    <property type="match status" value="1"/>
</dbReference>
<feature type="compositionally biased region" description="Basic residues" evidence="1">
    <location>
        <begin position="286"/>
        <end position="298"/>
    </location>
</feature>
<dbReference type="AlphaFoldDB" id="A0A918XJB6"/>
<evidence type="ECO:0000313" key="3">
    <source>
        <dbReference type="EMBL" id="GHD34418.1"/>
    </source>
</evidence>
<evidence type="ECO:0000313" key="4">
    <source>
        <dbReference type="Proteomes" id="UP000654947"/>
    </source>
</evidence>
<accession>A0A918XJB6</accession>
<proteinExistence type="predicted"/>
<evidence type="ECO:0000256" key="1">
    <source>
        <dbReference type="SAM" id="MobiDB-lite"/>
    </source>
</evidence>
<comment type="caution">
    <text evidence="3">The sequence shown here is derived from an EMBL/GenBank/DDBJ whole genome shotgun (WGS) entry which is preliminary data.</text>
</comment>
<dbReference type="Pfam" id="PF01610">
    <property type="entry name" value="DDE_Tnp_ISL3"/>
    <property type="match status" value="2"/>
</dbReference>
<dbReference type="InterPro" id="IPR029261">
    <property type="entry name" value="Transposase_Znf"/>
</dbReference>
<dbReference type="InterPro" id="IPR047951">
    <property type="entry name" value="Transpos_ISL3"/>
</dbReference>
<dbReference type="EMBL" id="BMXL01000030">
    <property type="protein sequence ID" value="GHD34418.1"/>
    <property type="molecule type" value="Genomic_DNA"/>
</dbReference>